<keyword evidence="2" id="KW-1185">Reference proteome</keyword>
<reference evidence="1 2" key="1">
    <citation type="submission" date="2022-11" db="EMBL/GenBank/DDBJ databases">
        <authorList>
            <person name="Siebert D."/>
            <person name="Busche T."/>
            <person name="Saydam E."/>
            <person name="Kalinowski J."/>
            <person name="Ruckert C."/>
            <person name="Blombach B."/>
        </authorList>
    </citation>
    <scope>NUCLEOTIDE SEQUENCE [LARGE SCALE GENOMIC DNA]</scope>
    <source>
        <strain evidence="1 2">DSM 1083</strain>
    </source>
</reference>
<organism evidence="1 2">
    <name type="scientific">Afipia carboxydohydrogena</name>
    <name type="common">Pseudomonas carboxydohydrogena</name>
    <dbReference type="NCBI Taxonomy" id="290"/>
    <lineage>
        <taxon>Bacteria</taxon>
        <taxon>Pseudomonadati</taxon>
        <taxon>Pseudomonadota</taxon>
        <taxon>Alphaproteobacteria</taxon>
        <taxon>Hyphomicrobiales</taxon>
        <taxon>Nitrobacteraceae</taxon>
        <taxon>Afipia</taxon>
    </lineage>
</organism>
<sequence length="193" mass="21719">MDEAAEQRRSFDEWIKLDPTPVVQDPYNVEEVKAALGQTLLGDVVAPGTVEAMCADGRGHELLPPRRRYIRRVLDKFEGPCIEIEPTIEELEAIEDKNELALILIALNVRSNGVERVETLIKSTADAGWFGAIVQGNLQLWVGGVKRYPNWYKGPPARRPKVEDPCNLWEAFGISLWDVTILSKNGDIYEVTF</sequence>
<dbReference type="RefSeq" id="WP_275247100.1">
    <property type="nucleotide sequence ID" value="NZ_BAABDX010000001.1"/>
</dbReference>
<proteinExistence type="predicted"/>
<evidence type="ECO:0000313" key="2">
    <source>
        <dbReference type="Proteomes" id="UP001213907"/>
    </source>
</evidence>
<name>A0ABY8BNF5_AFICR</name>
<evidence type="ECO:0000313" key="1">
    <source>
        <dbReference type="EMBL" id="WEF51504.1"/>
    </source>
</evidence>
<gene>
    <name evidence="1" type="ORF">AFIC_003098</name>
</gene>
<dbReference type="EMBL" id="CP113162">
    <property type="protein sequence ID" value="WEF51504.1"/>
    <property type="molecule type" value="Genomic_DNA"/>
</dbReference>
<accession>A0ABY8BNF5</accession>
<protein>
    <submittedName>
        <fullName evidence="1">Uncharacterized protein</fullName>
    </submittedName>
</protein>
<dbReference type="Proteomes" id="UP001213907">
    <property type="component" value="Chromosome"/>
</dbReference>